<organism evidence="1 2">
    <name type="scientific">Planosporangium thailandense</name>
    <dbReference type="NCBI Taxonomy" id="765197"/>
    <lineage>
        <taxon>Bacteria</taxon>
        <taxon>Bacillati</taxon>
        <taxon>Actinomycetota</taxon>
        <taxon>Actinomycetes</taxon>
        <taxon>Micromonosporales</taxon>
        <taxon>Micromonosporaceae</taxon>
        <taxon>Planosporangium</taxon>
    </lineage>
</organism>
<comment type="caution">
    <text evidence="1">The sequence shown here is derived from an EMBL/GenBank/DDBJ whole genome shotgun (WGS) entry which is preliminary data.</text>
</comment>
<keyword evidence="2" id="KW-1185">Reference proteome</keyword>
<protein>
    <submittedName>
        <fullName evidence="1">Recombinase</fullName>
    </submittedName>
</protein>
<name>A0ABX0Y4D8_9ACTN</name>
<dbReference type="Pfam" id="PF02945">
    <property type="entry name" value="Endonuclease_7"/>
    <property type="match status" value="1"/>
</dbReference>
<dbReference type="EMBL" id="JAATVY010000016">
    <property type="protein sequence ID" value="NJC72184.1"/>
    <property type="molecule type" value="Genomic_DNA"/>
</dbReference>
<dbReference type="InterPro" id="IPR044925">
    <property type="entry name" value="His-Me_finger_sf"/>
</dbReference>
<gene>
    <name evidence="1" type="ORF">HC031_21040</name>
</gene>
<accession>A0ABX0Y4D8</accession>
<proteinExistence type="predicted"/>
<dbReference type="RefSeq" id="WP_167927129.1">
    <property type="nucleotide sequence ID" value="NZ_JAATVY010000016.1"/>
</dbReference>
<evidence type="ECO:0000313" key="2">
    <source>
        <dbReference type="Proteomes" id="UP000722989"/>
    </source>
</evidence>
<dbReference type="SUPFAM" id="SSF54060">
    <property type="entry name" value="His-Me finger endonucleases"/>
    <property type="match status" value="1"/>
</dbReference>
<reference evidence="1 2" key="1">
    <citation type="submission" date="2020-03" db="EMBL/GenBank/DDBJ databases">
        <title>WGS of the type strain of Planosporangium spp.</title>
        <authorList>
            <person name="Thawai C."/>
        </authorList>
    </citation>
    <scope>NUCLEOTIDE SEQUENCE [LARGE SCALE GENOMIC DNA]</scope>
    <source>
        <strain evidence="1 2">TBRC 5610</strain>
    </source>
</reference>
<dbReference type="Proteomes" id="UP000722989">
    <property type="component" value="Unassembled WGS sequence"/>
</dbReference>
<sequence>MASPSLSERLYGSTCEYHLRRRYRIGQKEFERLLAEQGGVCAICGSPDPKHVDHDHVFGNVRGILCSNCNGGLGQFEDDVQRLSEAIRYLKGTTWQRVLIHPGGYRLCSPRRAPRPSPSS</sequence>
<dbReference type="InterPro" id="IPR038563">
    <property type="entry name" value="Endonuclease_7_sf"/>
</dbReference>
<dbReference type="InterPro" id="IPR004211">
    <property type="entry name" value="Endonuclease_7"/>
</dbReference>
<dbReference type="Gene3D" id="3.40.1800.10">
    <property type="entry name" value="His-Me finger endonucleases"/>
    <property type="match status" value="1"/>
</dbReference>
<evidence type="ECO:0000313" key="1">
    <source>
        <dbReference type="EMBL" id="NJC72184.1"/>
    </source>
</evidence>